<sequence length="230" mass="25194">MGATFFSCSKGEANQDPEFGRLSIKDLTAGAVRVVEGENNKFPTSTDGNTFSNILSGKNRFRFYQADDLLLDTSLSVQPYVKNTFVMFKSGNNTDLKIFGSDFKGLDHETLPDPGIVKFSLANFSSTLPNKVNIYINTATYTPNTDKPIQVAQFLNVSTSFSDFQNIKLGITSDNGLVSQFTFIITDPINQTVLASLPVALPKDLDNHLINTVFLFYVDSGGAVTILMSK</sequence>
<accession>A0A521AI75</accession>
<evidence type="ECO:0000313" key="1">
    <source>
        <dbReference type="EMBL" id="SMO34483.1"/>
    </source>
</evidence>
<dbReference type="Proteomes" id="UP000320300">
    <property type="component" value="Unassembled WGS sequence"/>
</dbReference>
<name>A0A521AI75_9SPHI</name>
<evidence type="ECO:0008006" key="3">
    <source>
        <dbReference type="Google" id="ProtNLM"/>
    </source>
</evidence>
<reference evidence="1 2" key="1">
    <citation type="submission" date="2017-05" db="EMBL/GenBank/DDBJ databases">
        <authorList>
            <person name="Varghese N."/>
            <person name="Submissions S."/>
        </authorList>
    </citation>
    <scope>NUCLEOTIDE SEQUENCE [LARGE SCALE GENOMIC DNA]</scope>
    <source>
        <strain evidence="1 2">DSM 19036</strain>
    </source>
</reference>
<dbReference type="EMBL" id="FXTN01000001">
    <property type="protein sequence ID" value="SMO34483.1"/>
    <property type="molecule type" value="Genomic_DNA"/>
</dbReference>
<keyword evidence="2" id="KW-1185">Reference proteome</keyword>
<dbReference type="AlphaFoldDB" id="A0A521AI75"/>
<proteinExistence type="predicted"/>
<gene>
    <name evidence="1" type="ORF">SAMN06265348_101222</name>
</gene>
<evidence type="ECO:0000313" key="2">
    <source>
        <dbReference type="Proteomes" id="UP000320300"/>
    </source>
</evidence>
<organism evidence="1 2">
    <name type="scientific">Pedobacter westerhofensis</name>
    <dbReference type="NCBI Taxonomy" id="425512"/>
    <lineage>
        <taxon>Bacteria</taxon>
        <taxon>Pseudomonadati</taxon>
        <taxon>Bacteroidota</taxon>
        <taxon>Sphingobacteriia</taxon>
        <taxon>Sphingobacteriales</taxon>
        <taxon>Sphingobacteriaceae</taxon>
        <taxon>Pedobacter</taxon>
    </lineage>
</organism>
<protein>
    <recommendedName>
        <fullName evidence="3">DUF4397 domain-containing protein</fullName>
    </recommendedName>
</protein>